<evidence type="ECO:0000256" key="6">
    <source>
        <dbReference type="ARBA" id="ARBA00022723"/>
    </source>
</evidence>
<dbReference type="GO" id="GO:0016298">
    <property type="term" value="F:lipase activity"/>
    <property type="evidence" value="ECO:0007669"/>
    <property type="project" value="TreeGrafter"/>
</dbReference>
<name>G7E1S7_MIXOS</name>
<gene>
    <name evidence="17" type="primary">Mo03458</name>
    <name evidence="17" type="ORF">E5Q_03458</name>
</gene>
<feature type="compositionally biased region" description="Basic residues" evidence="15">
    <location>
        <begin position="526"/>
        <end position="542"/>
    </location>
</feature>
<keyword evidence="6" id="KW-0479">Metal-binding</keyword>
<dbReference type="EC" id="3.1.1.116" evidence="14"/>
<evidence type="ECO:0000256" key="7">
    <source>
        <dbReference type="ARBA" id="ARBA00022801"/>
    </source>
</evidence>
<feature type="region of interest" description="Disordered" evidence="15">
    <location>
        <begin position="1"/>
        <end position="36"/>
    </location>
</feature>
<dbReference type="InParanoid" id="G7E1S7"/>
<evidence type="ECO:0000256" key="14">
    <source>
        <dbReference type="ARBA" id="ARBA00026104"/>
    </source>
</evidence>
<keyword evidence="4" id="KW-0597">Phosphoprotein</keyword>
<dbReference type="AlphaFoldDB" id="G7E1S7"/>
<evidence type="ECO:0000256" key="9">
    <source>
        <dbReference type="ARBA" id="ARBA00022963"/>
    </source>
</evidence>
<feature type="compositionally biased region" description="Polar residues" evidence="15">
    <location>
        <begin position="507"/>
        <end position="519"/>
    </location>
</feature>
<evidence type="ECO:0000259" key="16">
    <source>
        <dbReference type="Pfam" id="PF01764"/>
    </source>
</evidence>
<dbReference type="OrthoDB" id="438440at2759"/>
<keyword evidence="5" id="KW-0812">Transmembrane</keyword>
<sequence>MSSNAPIQADSVEEPGQAGELITRRRTSDASTVEPEYLQSLRESRTGAMTVSDKQQMAIHGSRAALEASKVATTVGFQIAKSSTRFGFNVARSILHFGAGLTGALIDSGLGLDASSDGTAQDVGGGPTGRFLKTALGATLNAAEFVSLAGIELGSAITSTSLNVANSSVMALEATYGSEAIRALGAFVKLVQREWHAELPYDPPGGLSQYSVFEVARAATCWALLQSVTTELYGKRIRPEIEEVDVRHWRGDDRPENQGEENAEVLFDFTVTGEEVMEGERGEIIDAVISHPRPGLATPTQVPRNTSFGGESAQSNDVFHSFENSARTSRAPSPPAVPSASNVSETTTRDHLRRYSKLCLGSYGGLGALFLGVPLPDKYRQRAKEAEATRETSEQAASTSNLTRARLDEMSRRFEEQDMARDARMMNDEAEGRYTASTASDVQDTETVRQEAEDAMTFMSLFNGTHDVELLSRHGQFDKAYIHEPDEDGDSDSLADIEIEEPEGQTMEPTSTLQTSFIPSGQAPGHRQRKSTTPRRKGRRPPRYFVITDHPTKSICLSLRGTLTIDDLATDLTCEEASFTAHTRHWASSESLDGPTIRNSEDQYLVHGGMLEIAEAIGGPSGRLTRAVRRALQANPDYSLFIVGHSLGGGIATLLALLWTDPDTCLTTREGGLPEGRTVKTYAFATPCVTSADLGKRCKKLVHSIVYSYDLVPRLSLGHIRDIRTAAAWLIYAGRENAQEGPSSIISRVLAYRNGRLDDSLEIKMDEETWFVSLRSTLEANMRSAVLFPPGEVYWLVKGSDLDLPGEKDKVQPAHRLFKITGKQEVVFSQIEHRSNMLSAHLPQQYSTGIDAFI</sequence>
<dbReference type="GO" id="GO:0046340">
    <property type="term" value="P:diacylglycerol catabolic process"/>
    <property type="evidence" value="ECO:0007669"/>
    <property type="project" value="TreeGrafter"/>
</dbReference>
<dbReference type="HOGENOM" id="CLU_021218_0_0_1"/>
<evidence type="ECO:0000256" key="8">
    <source>
        <dbReference type="ARBA" id="ARBA00022837"/>
    </source>
</evidence>
<comment type="cofactor">
    <cofactor evidence="1">
        <name>Ca(2+)</name>
        <dbReference type="ChEBI" id="CHEBI:29108"/>
    </cofactor>
</comment>
<reference evidence="17 18" key="1">
    <citation type="journal article" date="2011" name="J. Gen. Appl. Microbiol.">
        <title>Draft genome sequencing of the enigmatic basidiomycete Mixia osmundae.</title>
        <authorList>
            <person name="Nishida H."/>
            <person name="Nagatsuka Y."/>
            <person name="Sugiyama J."/>
        </authorList>
    </citation>
    <scope>NUCLEOTIDE SEQUENCE [LARGE SCALE GENOMIC DNA]</scope>
    <source>
        <strain evidence="18">CBS 9802 / IAM 14324 / JCM 22182 / KY 12970</strain>
    </source>
</reference>
<keyword evidence="18" id="KW-1185">Reference proteome</keyword>
<dbReference type="SUPFAM" id="SSF53474">
    <property type="entry name" value="alpha/beta-Hydrolases"/>
    <property type="match status" value="1"/>
</dbReference>
<evidence type="ECO:0000256" key="1">
    <source>
        <dbReference type="ARBA" id="ARBA00001913"/>
    </source>
</evidence>
<comment type="catalytic activity">
    <reaction evidence="13">
        <text>a 1,2-diacyl-sn-glycerol + H2O = a 2-acylglycerol + a fatty acid + H(+)</text>
        <dbReference type="Rhea" id="RHEA:33275"/>
        <dbReference type="ChEBI" id="CHEBI:15377"/>
        <dbReference type="ChEBI" id="CHEBI:15378"/>
        <dbReference type="ChEBI" id="CHEBI:17389"/>
        <dbReference type="ChEBI" id="CHEBI:17815"/>
        <dbReference type="ChEBI" id="CHEBI:28868"/>
        <dbReference type="EC" id="3.1.1.116"/>
    </reaction>
    <physiologicalReaction direction="left-to-right" evidence="13">
        <dbReference type="Rhea" id="RHEA:33276"/>
    </physiologicalReaction>
</comment>
<feature type="compositionally biased region" description="Polar residues" evidence="15">
    <location>
        <begin position="394"/>
        <end position="403"/>
    </location>
</feature>
<organism evidence="17 18">
    <name type="scientific">Mixia osmundae (strain CBS 9802 / IAM 14324 / JCM 22182 / KY 12970)</name>
    <dbReference type="NCBI Taxonomy" id="764103"/>
    <lineage>
        <taxon>Eukaryota</taxon>
        <taxon>Fungi</taxon>
        <taxon>Dikarya</taxon>
        <taxon>Basidiomycota</taxon>
        <taxon>Pucciniomycotina</taxon>
        <taxon>Mixiomycetes</taxon>
        <taxon>Mixiales</taxon>
        <taxon>Mixiaceae</taxon>
        <taxon>Mixia</taxon>
    </lineage>
</organism>
<dbReference type="Gene3D" id="3.40.50.1820">
    <property type="entry name" value="alpha/beta hydrolase"/>
    <property type="match status" value="1"/>
</dbReference>
<keyword evidence="10" id="KW-1133">Transmembrane helix</keyword>
<evidence type="ECO:0000256" key="11">
    <source>
        <dbReference type="ARBA" id="ARBA00023098"/>
    </source>
</evidence>
<feature type="region of interest" description="Disordered" evidence="15">
    <location>
        <begin position="382"/>
        <end position="407"/>
    </location>
</feature>
<evidence type="ECO:0000256" key="5">
    <source>
        <dbReference type="ARBA" id="ARBA00022692"/>
    </source>
</evidence>
<dbReference type="Proteomes" id="UP000009131">
    <property type="component" value="Unassembled WGS sequence"/>
</dbReference>
<feature type="region of interest" description="Disordered" evidence="15">
    <location>
        <begin position="503"/>
        <end position="544"/>
    </location>
</feature>
<accession>G7E1S7</accession>
<keyword evidence="12" id="KW-0472">Membrane</keyword>
<keyword evidence="11" id="KW-0443">Lipid metabolism</keyword>
<evidence type="ECO:0000256" key="4">
    <source>
        <dbReference type="ARBA" id="ARBA00022553"/>
    </source>
</evidence>
<keyword evidence="9" id="KW-0442">Lipid degradation</keyword>
<dbReference type="PANTHER" id="PTHR45792">
    <property type="entry name" value="DIACYLGLYCEROL LIPASE HOMOLOG-RELATED"/>
    <property type="match status" value="1"/>
</dbReference>
<comment type="subcellular location">
    <subcellularLocation>
        <location evidence="2">Cell membrane</location>
        <topology evidence="2">Multi-pass membrane protein</topology>
    </subcellularLocation>
</comment>
<dbReference type="GO" id="GO:0005886">
    <property type="term" value="C:plasma membrane"/>
    <property type="evidence" value="ECO:0007669"/>
    <property type="project" value="UniProtKB-SubCell"/>
</dbReference>
<keyword evidence="8" id="KW-0106">Calcium</keyword>
<evidence type="ECO:0000256" key="10">
    <source>
        <dbReference type="ARBA" id="ARBA00022989"/>
    </source>
</evidence>
<feature type="region of interest" description="Disordered" evidence="15">
    <location>
        <begin position="292"/>
        <end position="348"/>
    </location>
</feature>
<keyword evidence="7" id="KW-0378">Hydrolase</keyword>
<reference evidence="17 18" key="2">
    <citation type="journal article" date="2012" name="Open Biol.">
        <title>Characteristics of nucleosomes and linker DNA regions on the genome of the basidiomycete Mixia osmundae revealed by mono- and dinucleosome mapping.</title>
        <authorList>
            <person name="Nishida H."/>
            <person name="Kondo S."/>
            <person name="Matsumoto T."/>
            <person name="Suzuki Y."/>
            <person name="Yoshikawa H."/>
            <person name="Taylor T.D."/>
            <person name="Sugiyama J."/>
        </authorList>
    </citation>
    <scope>NUCLEOTIDE SEQUENCE [LARGE SCALE GENOMIC DNA]</scope>
    <source>
        <strain evidence="18">CBS 9802 / IAM 14324 / JCM 22182 / KY 12970</strain>
    </source>
</reference>
<feature type="compositionally biased region" description="Basic and acidic residues" evidence="15">
    <location>
        <begin position="382"/>
        <end position="393"/>
    </location>
</feature>
<dbReference type="GO" id="GO:0046872">
    <property type="term" value="F:metal ion binding"/>
    <property type="evidence" value="ECO:0007669"/>
    <property type="project" value="UniProtKB-KW"/>
</dbReference>
<evidence type="ECO:0000313" key="17">
    <source>
        <dbReference type="EMBL" id="GAA96787.1"/>
    </source>
</evidence>
<dbReference type="InterPro" id="IPR002921">
    <property type="entry name" value="Fungal_lipase-type"/>
</dbReference>
<protein>
    <recommendedName>
        <fullName evidence="14">sn-1-specific diacylglycerol lipase</fullName>
        <ecNumber evidence="14">3.1.1.116</ecNumber>
    </recommendedName>
</protein>
<keyword evidence="3" id="KW-1003">Cell membrane</keyword>
<evidence type="ECO:0000256" key="15">
    <source>
        <dbReference type="SAM" id="MobiDB-lite"/>
    </source>
</evidence>
<evidence type="ECO:0000256" key="3">
    <source>
        <dbReference type="ARBA" id="ARBA00022475"/>
    </source>
</evidence>
<evidence type="ECO:0000256" key="2">
    <source>
        <dbReference type="ARBA" id="ARBA00004651"/>
    </source>
</evidence>
<dbReference type="RefSeq" id="XP_014565168.1">
    <property type="nucleotide sequence ID" value="XM_014709682.1"/>
</dbReference>
<evidence type="ECO:0000256" key="12">
    <source>
        <dbReference type="ARBA" id="ARBA00023136"/>
    </source>
</evidence>
<evidence type="ECO:0000313" key="18">
    <source>
        <dbReference type="Proteomes" id="UP000009131"/>
    </source>
</evidence>
<dbReference type="PANTHER" id="PTHR45792:SF8">
    <property type="entry name" value="DIACYLGLYCEROL LIPASE-ALPHA"/>
    <property type="match status" value="1"/>
</dbReference>
<dbReference type="CDD" id="cd00519">
    <property type="entry name" value="Lipase_3"/>
    <property type="match status" value="1"/>
</dbReference>
<dbReference type="InterPro" id="IPR029058">
    <property type="entry name" value="AB_hydrolase_fold"/>
</dbReference>
<feature type="domain" description="Fungal lipase-type" evidence="16">
    <location>
        <begin position="557"/>
        <end position="716"/>
    </location>
</feature>
<dbReference type="Pfam" id="PF01764">
    <property type="entry name" value="Lipase_3"/>
    <property type="match status" value="1"/>
</dbReference>
<dbReference type="EMBL" id="BABT02000106">
    <property type="protein sequence ID" value="GAA96787.1"/>
    <property type="molecule type" value="Genomic_DNA"/>
</dbReference>
<dbReference type="GO" id="GO:0019369">
    <property type="term" value="P:arachidonate metabolic process"/>
    <property type="evidence" value="ECO:0007669"/>
    <property type="project" value="TreeGrafter"/>
</dbReference>
<dbReference type="InterPro" id="IPR052214">
    <property type="entry name" value="DAG_Lipase-Related"/>
</dbReference>
<evidence type="ECO:0000256" key="13">
    <source>
        <dbReference type="ARBA" id="ARBA00024531"/>
    </source>
</evidence>
<dbReference type="OMA" id="EANMHMT"/>
<dbReference type="eggNOG" id="KOG2088">
    <property type="taxonomic scope" value="Eukaryota"/>
</dbReference>
<comment type="caution">
    <text evidence="17">The sequence shown here is derived from an EMBL/GenBank/DDBJ whole genome shotgun (WGS) entry which is preliminary data.</text>
</comment>
<feature type="compositionally biased region" description="Polar residues" evidence="15">
    <location>
        <begin position="298"/>
        <end position="318"/>
    </location>
</feature>
<proteinExistence type="predicted"/>